<feature type="non-terminal residue" evidence="2">
    <location>
        <position position="190"/>
    </location>
</feature>
<feature type="transmembrane region" description="Helical" evidence="1">
    <location>
        <begin position="164"/>
        <end position="184"/>
    </location>
</feature>
<reference evidence="2 3" key="1">
    <citation type="journal article" date="2016" name="Front. Microbiol.">
        <title>Comprehensive Phylogenetic Analysis of Bovine Non-aureus Staphylococci Species Based on Whole-Genome Sequencing.</title>
        <authorList>
            <person name="Naushad S."/>
            <person name="Barkema H.W."/>
            <person name="Luby C."/>
            <person name="Condas L.A."/>
            <person name="Nobrega D.B."/>
            <person name="Carson D.A."/>
            <person name="De Buck J."/>
        </authorList>
    </citation>
    <scope>NUCLEOTIDE SEQUENCE [LARGE SCALE GENOMIC DNA]</scope>
    <source>
        <strain evidence="2 3">SNUC 5959</strain>
    </source>
</reference>
<feature type="transmembrane region" description="Helical" evidence="1">
    <location>
        <begin position="44"/>
        <end position="62"/>
    </location>
</feature>
<organism evidence="2 3">
    <name type="scientific">Staphylococcus hyicus</name>
    <dbReference type="NCBI Taxonomy" id="1284"/>
    <lineage>
        <taxon>Bacteria</taxon>
        <taxon>Bacillati</taxon>
        <taxon>Bacillota</taxon>
        <taxon>Bacilli</taxon>
        <taxon>Bacillales</taxon>
        <taxon>Staphylococcaceae</taxon>
        <taxon>Staphylococcus</taxon>
    </lineage>
</organism>
<dbReference type="EMBL" id="QXVO01000050">
    <property type="protein sequence ID" value="RIO43095.1"/>
    <property type="molecule type" value="Genomic_DNA"/>
</dbReference>
<keyword evidence="1" id="KW-0812">Transmembrane</keyword>
<accession>A0A418JGC8</accession>
<protein>
    <submittedName>
        <fullName evidence="2">Capsular biosynthesis protein</fullName>
    </submittedName>
</protein>
<proteinExistence type="predicted"/>
<dbReference type="Proteomes" id="UP000285625">
    <property type="component" value="Unassembled WGS sequence"/>
</dbReference>
<feature type="transmembrane region" description="Helical" evidence="1">
    <location>
        <begin position="12"/>
        <end position="32"/>
    </location>
</feature>
<name>A0A418JGC8_STAHY</name>
<comment type="caution">
    <text evidence="2">The sequence shown here is derived from an EMBL/GenBank/DDBJ whole genome shotgun (WGS) entry which is preliminary data.</text>
</comment>
<dbReference type="STRING" id="1284.SHYC_02165"/>
<feature type="transmembrane region" description="Helical" evidence="1">
    <location>
        <begin position="82"/>
        <end position="104"/>
    </location>
</feature>
<feature type="transmembrane region" description="Helical" evidence="1">
    <location>
        <begin position="110"/>
        <end position="128"/>
    </location>
</feature>
<evidence type="ECO:0000313" key="3">
    <source>
        <dbReference type="Proteomes" id="UP000285625"/>
    </source>
</evidence>
<evidence type="ECO:0000256" key="1">
    <source>
        <dbReference type="SAM" id="Phobius"/>
    </source>
</evidence>
<keyword evidence="1" id="KW-1133">Transmembrane helix</keyword>
<evidence type="ECO:0000313" key="2">
    <source>
        <dbReference type="EMBL" id="RIO43095.1"/>
    </source>
</evidence>
<dbReference type="AlphaFoldDB" id="A0A418JGC8"/>
<sequence>MKKKNFILDSFKTITSTIIVAFSLQFFAYPTINHSLGSETFGEILSIYTIITIFSVVTGNTLNNIRMINVNEYNENLIYRNFIFILVTSCLIESIILFFLFFYFYKIELITIFCLLVINVLMILRIYLNVYFRLKLQFSKILIAAIYQVLGLAIGILLFEFFKFWILIFLLSEICIVLYTLYTLRYLKFN</sequence>
<keyword evidence="1" id="KW-0472">Membrane</keyword>
<feature type="transmembrane region" description="Helical" evidence="1">
    <location>
        <begin position="140"/>
        <end position="158"/>
    </location>
</feature>
<gene>
    <name evidence="2" type="ORF">BUZ57_11375</name>
</gene>